<keyword evidence="1" id="KW-0812">Transmembrane</keyword>
<feature type="transmembrane region" description="Helical" evidence="1">
    <location>
        <begin position="12"/>
        <end position="37"/>
    </location>
</feature>
<sequence length="92" mass="10501">MMLSQGTLGILVPWVSALLLREFLIDLACMVACVPWFLSNESNKDGLPLRLGAAAAMIRAFLVVVFVLGRVGPWFDFDVRQQHRYLQYTRWT</sequence>
<feature type="transmembrane region" description="Helical" evidence="1">
    <location>
        <begin position="49"/>
        <end position="69"/>
    </location>
</feature>
<protein>
    <submittedName>
        <fullName evidence="2">Uncharacterized protein</fullName>
    </submittedName>
</protein>
<proteinExistence type="predicted"/>
<gene>
    <name evidence="2" type="ORF">FK220_010345</name>
</gene>
<dbReference type="RefSeq" id="WP_152574230.1">
    <property type="nucleotide sequence ID" value="NZ_VIKU02000002.1"/>
</dbReference>
<reference evidence="2" key="1">
    <citation type="submission" date="2019-07" db="EMBL/GenBank/DDBJ databases">
        <authorList>
            <person name="De-Chao Zhang Q."/>
        </authorList>
    </citation>
    <scope>NUCLEOTIDE SEQUENCE</scope>
    <source>
        <strain evidence="2">TP-CH-4</strain>
    </source>
</reference>
<dbReference type="Proteomes" id="UP000707206">
    <property type="component" value="Unassembled WGS sequence"/>
</dbReference>
<evidence type="ECO:0000313" key="2">
    <source>
        <dbReference type="EMBL" id="NHF59743.1"/>
    </source>
</evidence>
<organism evidence="2 3">
    <name type="scientific">Pelagihabitans pacificus</name>
    <dbReference type="NCBI Taxonomy" id="2696054"/>
    <lineage>
        <taxon>Bacteria</taxon>
        <taxon>Pseudomonadati</taxon>
        <taxon>Bacteroidota</taxon>
        <taxon>Flavobacteriia</taxon>
        <taxon>Flavobacteriales</taxon>
        <taxon>Flavobacteriaceae</taxon>
        <taxon>Pelagihabitans</taxon>
    </lineage>
</organism>
<accession>A0A967AVC8</accession>
<dbReference type="AlphaFoldDB" id="A0A967AVC8"/>
<keyword evidence="1" id="KW-0472">Membrane</keyword>
<evidence type="ECO:0000313" key="3">
    <source>
        <dbReference type="Proteomes" id="UP000707206"/>
    </source>
</evidence>
<evidence type="ECO:0000256" key="1">
    <source>
        <dbReference type="SAM" id="Phobius"/>
    </source>
</evidence>
<name>A0A967AVC8_9FLAO</name>
<comment type="caution">
    <text evidence="2">The sequence shown here is derived from an EMBL/GenBank/DDBJ whole genome shotgun (WGS) entry which is preliminary data.</text>
</comment>
<keyword evidence="3" id="KW-1185">Reference proteome</keyword>
<dbReference type="EMBL" id="VIKU02000002">
    <property type="protein sequence ID" value="NHF59743.1"/>
    <property type="molecule type" value="Genomic_DNA"/>
</dbReference>
<keyword evidence="1" id="KW-1133">Transmembrane helix</keyword>
<reference evidence="2" key="2">
    <citation type="submission" date="2020-03" db="EMBL/GenBank/DDBJ databases">
        <title>Flavobacteriaceae bacterium strain TP-CH-4, a member of the family Flavobacteriaceae isolated from a deep-sea seamount.</title>
        <authorList>
            <person name="Zhang D.-C."/>
        </authorList>
    </citation>
    <scope>NUCLEOTIDE SEQUENCE</scope>
    <source>
        <strain evidence="2">TP-CH-4</strain>
    </source>
</reference>